<dbReference type="InterPro" id="IPR029043">
    <property type="entry name" value="GcvT/YgfZ_C"/>
</dbReference>
<dbReference type="Gene3D" id="2.40.30.110">
    <property type="entry name" value="Aminomethyltransferase beta-barrel domains"/>
    <property type="match status" value="1"/>
</dbReference>
<keyword evidence="11" id="KW-1185">Reference proteome</keyword>
<dbReference type="Pfam" id="PF01571">
    <property type="entry name" value="GCV_T"/>
    <property type="match status" value="1"/>
</dbReference>
<evidence type="ECO:0000256" key="6">
    <source>
        <dbReference type="ARBA" id="ARBA00047665"/>
    </source>
</evidence>
<evidence type="ECO:0000259" key="9">
    <source>
        <dbReference type="Pfam" id="PF08669"/>
    </source>
</evidence>
<dbReference type="EC" id="2.1.2.10" evidence="2"/>
<evidence type="ECO:0000256" key="7">
    <source>
        <dbReference type="PIRSR" id="PIRSR006487-1"/>
    </source>
</evidence>
<dbReference type="InterPro" id="IPR028896">
    <property type="entry name" value="GcvT/YgfZ/DmdA"/>
</dbReference>
<organism evidence="10 11">
    <name type="scientific">Rubripirellula reticaptiva</name>
    <dbReference type="NCBI Taxonomy" id="2528013"/>
    <lineage>
        <taxon>Bacteria</taxon>
        <taxon>Pseudomonadati</taxon>
        <taxon>Planctomycetota</taxon>
        <taxon>Planctomycetia</taxon>
        <taxon>Pirellulales</taxon>
        <taxon>Pirellulaceae</taxon>
        <taxon>Rubripirellula</taxon>
    </lineage>
</organism>
<dbReference type="NCBIfam" id="TIGR00528">
    <property type="entry name" value="gcvT"/>
    <property type="match status" value="1"/>
</dbReference>
<dbReference type="GO" id="GO:0008483">
    <property type="term" value="F:transaminase activity"/>
    <property type="evidence" value="ECO:0007669"/>
    <property type="project" value="UniProtKB-KW"/>
</dbReference>
<comment type="similarity">
    <text evidence="1">Belongs to the GcvT family.</text>
</comment>
<dbReference type="SUPFAM" id="SSF101790">
    <property type="entry name" value="Aminomethyltransferase beta-barrel domain"/>
    <property type="match status" value="1"/>
</dbReference>
<feature type="binding site" evidence="7">
    <location>
        <position position="237"/>
    </location>
    <ligand>
        <name>substrate</name>
    </ligand>
</feature>
<dbReference type="AlphaFoldDB" id="A0A5C6FAB8"/>
<keyword evidence="3" id="KW-0032">Aminotransferase</keyword>
<dbReference type="GO" id="GO:0005960">
    <property type="term" value="C:glycine cleavage complex"/>
    <property type="evidence" value="ECO:0007669"/>
    <property type="project" value="InterPro"/>
</dbReference>
<dbReference type="GO" id="GO:0004047">
    <property type="term" value="F:aminomethyltransferase activity"/>
    <property type="evidence" value="ECO:0007669"/>
    <property type="project" value="UniProtKB-EC"/>
</dbReference>
<feature type="domain" description="GCVT N-terminal" evidence="8">
    <location>
        <begin position="44"/>
        <end position="302"/>
    </location>
</feature>
<dbReference type="GO" id="GO:0006546">
    <property type="term" value="P:glycine catabolic process"/>
    <property type="evidence" value="ECO:0007669"/>
    <property type="project" value="InterPro"/>
</dbReference>
<comment type="caution">
    <text evidence="10">The sequence shown here is derived from an EMBL/GenBank/DDBJ whole genome shotgun (WGS) entry which is preliminary data.</text>
</comment>
<name>A0A5C6FAB8_9BACT</name>
<sequence>MGLSTRPVIDRIRFLDENALADGFCLLPQCPDRMTDSLASTPLDAWHRAAGAKMVPFAGYEMPIQYSSIVAEHQACRTAAAVFDVSHMGRLKFEGDGSENLLDHLLTRRVSDMPLGRVRYGLICDENGGVLDDVLVSNLETPSQKRFHLLVVNASNRQKIIDWITPRMPDFPTVTMTDRTELTAMIAVQGPKAMDVCKRLFKSDPAKLKYYQAVITDQMGKPVIVSRTGYTGEDGFELVVRAEEANRVWENLMLIGRDEGFLAAGLGARDTLRMEAAMPLYGHELDETIDPITAGLSFACNSDGRSYIGRDAIAKIAADGPSRVRIGLLPEGKRPAREGLSVLTPDGQRIGTITSGGPSPTLGHPIAMAYVDAAHAKLDRYQIDIRGKMVNAVPTALPFYKRPTNKV</sequence>
<dbReference type="PIRSF" id="PIRSF006487">
    <property type="entry name" value="GcvT"/>
    <property type="match status" value="1"/>
</dbReference>
<dbReference type="InterPro" id="IPR013977">
    <property type="entry name" value="GcvT_C"/>
</dbReference>
<evidence type="ECO:0000256" key="4">
    <source>
        <dbReference type="ARBA" id="ARBA00022679"/>
    </source>
</evidence>
<keyword evidence="4 10" id="KW-0808">Transferase</keyword>
<accession>A0A5C6FAB8</accession>
<evidence type="ECO:0000256" key="2">
    <source>
        <dbReference type="ARBA" id="ARBA00012616"/>
    </source>
</evidence>
<reference evidence="10 11" key="1">
    <citation type="submission" date="2019-02" db="EMBL/GenBank/DDBJ databases">
        <title>Deep-cultivation of Planctomycetes and their phenomic and genomic characterization uncovers novel biology.</title>
        <authorList>
            <person name="Wiegand S."/>
            <person name="Jogler M."/>
            <person name="Boedeker C."/>
            <person name="Pinto D."/>
            <person name="Vollmers J."/>
            <person name="Rivas-Marin E."/>
            <person name="Kohn T."/>
            <person name="Peeters S.H."/>
            <person name="Heuer A."/>
            <person name="Rast P."/>
            <person name="Oberbeckmann S."/>
            <person name="Bunk B."/>
            <person name="Jeske O."/>
            <person name="Meyerdierks A."/>
            <person name="Storesund J.E."/>
            <person name="Kallscheuer N."/>
            <person name="Luecker S."/>
            <person name="Lage O.M."/>
            <person name="Pohl T."/>
            <person name="Merkel B.J."/>
            <person name="Hornburger P."/>
            <person name="Mueller R.-W."/>
            <person name="Bruemmer F."/>
            <person name="Labrenz M."/>
            <person name="Spormann A.M."/>
            <person name="Op Den Camp H."/>
            <person name="Overmann J."/>
            <person name="Amann R."/>
            <person name="Jetten M.S.M."/>
            <person name="Mascher T."/>
            <person name="Medema M.H."/>
            <person name="Devos D.P."/>
            <person name="Kaster A.-K."/>
            <person name="Ovreas L."/>
            <person name="Rohde M."/>
            <person name="Galperin M.Y."/>
            <person name="Jogler C."/>
        </authorList>
    </citation>
    <scope>NUCLEOTIDE SEQUENCE [LARGE SCALE GENOMIC DNA]</scope>
    <source>
        <strain evidence="10 11">Poly59</strain>
    </source>
</reference>
<evidence type="ECO:0000313" key="10">
    <source>
        <dbReference type="EMBL" id="TWU57480.1"/>
    </source>
</evidence>
<dbReference type="Gene3D" id="3.30.1360.120">
    <property type="entry name" value="Probable tRNA modification gtpase trme, domain 1"/>
    <property type="match status" value="1"/>
</dbReference>
<protein>
    <recommendedName>
        <fullName evidence="2">aminomethyltransferase</fullName>
        <ecNumber evidence="2">2.1.2.10</ecNumber>
    </recommendedName>
    <alternativeName>
        <fullName evidence="5">Glycine cleavage system T protein</fullName>
    </alternativeName>
</protein>
<feature type="domain" description="Aminomethyltransferase C-terminal" evidence="9">
    <location>
        <begin position="323"/>
        <end position="401"/>
    </location>
</feature>
<dbReference type="InterPro" id="IPR006223">
    <property type="entry name" value="GcvT"/>
</dbReference>
<evidence type="ECO:0000313" key="11">
    <source>
        <dbReference type="Proteomes" id="UP000317977"/>
    </source>
</evidence>
<dbReference type="EMBL" id="SJPX01000001">
    <property type="protein sequence ID" value="TWU57480.1"/>
    <property type="molecule type" value="Genomic_DNA"/>
</dbReference>
<gene>
    <name evidence="10" type="primary">gcvT</name>
    <name evidence="10" type="ORF">Poly59_03870</name>
</gene>
<evidence type="ECO:0000256" key="5">
    <source>
        <dbReference type="ARBA" id="ARBA00031395"/>
    </source>
</evidence>
<comment type="catalytic activity">
    <reaction evidence="6">
        <text>N(6)-[(R)-S(8)-aminomethyldihydrolipoyl]-L-lysyl-[protein] + (6S)-5,6,7,8-tetrahydrofolate = N(6)-[(R)-dihydrolipoyl]-L-lysyl-[protein] + (6R)-5,10-methylene-5,6,7,8-tetrahydrofolate + NH4(+)</text>
        <dbReference type="Rhea" id="RHEA:16945"/>
        <dbReference type="Rhea" id="RHEA-COMP:10475"/>
        <dbReference type="Rhea" id="RHEA-COMP:10492"/>
        <dbReference type="ChEBI" id="CHEBI:15636"/>
        <dbReference type="ChEBI" id="CHEBI:28938"/>
        <dbReference type="ChEBI" id="CHEBI:57453"/>
        <dbReference type="ChEBI" id="CHEBI:83100"/>
        <dbReference type="ChEBI" id="CHEBI:83143"/>
        <dbReference type="EC" id="2.1.2.10"/>
    </reaction>
</comment>
<dbReference type="PANTHER" id="PTHR43757">
    <property type="entry name" value="AMINOMETHYLTRANSFERASE"/>
    <property type="match status" value="1"/>
</dbReference>
<dbReference type="NCBIfam" id="NF001567">
    <property type="entry name" value="PRK00389.1"/>
    <property type="match status" value="1"/>
</dbReference>
<proteinExistence type="inferred from homology"/>
<evidence type="ECO:0000259" key="8">
    <source>
        <dbReference type="Pfam" id="PF01571"/>
    </source>
</evidence>
<dbReference type="InterPro" id="IPR006222">
    <property type="entry name" value="GCVT_N"/>
</dbReference>
<dbReference type="PANTHER" id="PTHR43757:SF2">
    <property type="entry name" value="AMINOMETHYLTRANSFERASE, MITOCHONDRIAL"/>
    <property type="match status" value="1"/>
</dbReference>
<dbReference type="Proteomes" id="UP000317977">
    <property type="component" value="Unassembled WGS sequence"/>
</dbReference>
<dbReference type="Gene3D" id="4.10.1250.10">
    <property type="entry name" value="Aminomethyltransferase fragment"/>
    <property type="match status" value="1"/>
</dbReference>
<dbReference type="Pfam" id="PF08669">
    <property type="entry name" value="GCV_T_C"/>
    <property type="match status" value="1"/>
</dbReference>
<evidence type="ECO:0000256" key="1">
    <source>
        <dbReference type="ARBA" id="ARBA00008609"/>
    </source>
</evidence>
<dbReference type="GO" id="GO:0005829">
    <property type="term" value="C:cytosol"/>
    <property type="evidence" value="ECO:0007669"/>
    <property type="project" value="TreeGrafter"/>
</dbReference>
<dbReference type="Gene3D" id="3.30.70.1400">
    <property type="entry name" value="Aminomethyltransferase beta-barrel domains"/>
    <property type="match status" value="1"/>
</dbReference>
<dbReference type="SUPFAM" id="SSF103025">
    <property type="entry name" value="Folate-binding domain"/>
    <property type="match status" value="1"/>
</dbReference>
<dbReference type="InterPro" id="IPR027266">
    <property type="entry name" value="TrmE/GcvT-like"/>
</dbReference>
<evidence type="ECO:0000256" key="3">
    <source>
        <dbReference type="ARBA" id="ARBA00022576"/>
    </source>
</evidence>